<organism evidence="2 3">
    <name type="scientific">Halarsenatibacter silvermanii</name>
    <dbReference type="NCBI Taxonomy" id="321763"/>
    <lineage>
        <taxon>Bacteria</taxon>
        <taxon>Bacillati</taxon>
        <taxon>Bacillota</taxon>
        <taxon>Clostridia</taxon>
        <taxon>Halanaerobiales</taxon>
        <taxon>Halarsenatibacteraceae</taxon>
        <taxon>Halarsenatibacter</taxon>
    </lineage>
</organism>
<reference evidence="2 3" key="1">
    <citation type="submission" date="2016-10" db="EMBL/GenBank/DDBJ databases">
        <authorList>
            <person name="de Groot N.N."/>
        </authorList>
    </citation>
    <scope>NUCLEOTIDE SEQUENCE [LARGE SCALE GENOMIC DNA]</scope>
    <source>
        <strain evidence="2 3">SLAS-1</strain>
    </source>
</reference>
<dbReference type="AlphaFoldDB" id="A0A1G9H5A5"/>
<accession>A0A1G9H5A5</accession>
<proteinExistence type="predicted"/>
<gene>
    <name evidence="2" type="ORF">SAMN04488692_10193</name>
</gene>
<evidence type="ECO:0000313" key="3">
    <source>
        <dbReference type="Proteomes" id="UP000199476"/>
    </source>
</evidence>
<feature type="domain" description="Flavodoxin-like" evidence="1">
    <location>
        <begin position="3"/>
        <end position="161"/>
    </location>
</feature>
<evidence type="ECO:0000313" key="2">
    <source>
        <dbReference type="EMBL" id="SDL07623.1"/>
    </source>
</evidence>
<dbReference type="GO" id="GO:0010181">
    <property type="term" value="F:FMN binding"/>
    <property type="evidence" value="ECO:0007669"/>
    <property type="project" value="InterPro"/>
</dbReference>
<dbReference type="InterPro" id="IPR001226">
    <property type="entry name" value="Flavodoxin_CS"/>
</dbReference>
<dbReference type="Gene3D" id="3.40.50.360">
    <property type="match status" value="1"/>
</dbReference>
<dbReference type="RefSeq" id="WP_089757585.1">
    <property type="nucleotide sequence ID" value="NZ_FNGO01000001.1"/>
</dbReference>
<dbReference type="PROSITE" id="PS00201">
    <property type="entry name" value="FLAVODOXIN"/>
    <property type="match status" value="1"/>
</dbReference>
<evidence type="ECO:0000259" key="1">
    <source>
        <dbReference type="PROSITE" id="PS50902"/>
    </source>
</evidence>
<dbReference type="STRING" id="321763.SAMN04488692_10193"/>
<sequence length="176" mass="19434">METLIVYYSRTGTTREIADRLSVHLNADLLELEDSRDRSGIFGLIRSGFDALTSNVTVIDDFDHQIDEYDAIIIGTPVWAGKMTPAVRTFLLGNAGVLPEVAFFVTLAGSSPRGTLEGMEELADKEPLANLILNKDEALGQKGDRDKEIEEFVRMICDKIEEKPGDTCEANKKSPI</sequence>
<dbReference type="InterPro" id="IPR029039">
    <property type="entry name" value="Flavoprotein-like_sf"/>
</dbReference>
<keyword evidence="3" id="KW-1185">Reference proteome</keyword>
<dbReference type="PROSITE" id="PS50902">
    <property type="entry name" value="FLAVODOXIN_LIKE"/>
    <property type="match status" value="1"/>
</dbReference>
<dbReference type="Proteomes" id="UP000199476">
    <property type="component" value="Unassembled WGS sequence"/>
</dbReference>
<name>A0A1G9H5A5_9FIRM</name>
<dbReference type="PANTHER" id="PTHR39201">
    <property type="entry name" value="EXPORTED PROTEIN-RELATED"/>
    <property type="match status" value="1"/>
</dbReference>
<dbReference type="GO" id="GO:0016651">
    <property type="term" value="F:oxidoreductase activity, acting on NAD(P)H"/>
    <property type="evidence" value="ECO:0007669"/>
    <property type="project" value="UniProtKB-ARBA"/>
</dbReference>
<dbReference type="OrthoDB" id="9806505at2"/>
<dbReference type="SUPFAM" id="SSF52218">
    <property type="entry name" value="Flavoproteins"/>
    <property type="match status" value="1"/>
</dbReference>
<dbReference type="InterPro" id="IPR008254">
    <property type="entry name" value="Flavodoxin/NO_synth"/>
</dbReference>
<dbReference type="PANTHER" id="PTHR39201:SF1">
    <property type="entry name" value="FLAVODOXIN-LIKE DOMAIN-CONTAINING PROTEIN"/>
    <property type="match status" value="1"/>
</dbReference>
<dbReference type="EMBL" id="FNGO01000001">
    <property type="protein sequence ID" value="SDL07623.1"/>
    <property type="molecule type" value="Genomic_DNA"/>
</dbReference>
<protein>
    <recommendedName>
        <fullName evidence="1">Flavodoxin-like domain-containing protein</fullName>
    </recommendedName>
</protein>
<dbReference type="GO" id="GO:0009055">
    <property type="term" value="F:electron transfer activity"/>
    <property type="evidence" value="ECO:0007669"/>
    <property type="project" value="InterPro"/>
</dbReference>